<dbReference type="EMBL" id="CP046294">
    <property type="protein sequence ID" value="QGR70701.1"/>
    <property type="molecule type" value="Genomic_DNA"/>
</dbReference>
<dbReference type="Proteomes" id="UP000424966">
    <property type="component" value="Chromosome"/>
</dbReference>
<evidence type="ECO:0000313" key="1">
    <source>
        <dbReference type="EMBL" id="QGR70701.1"/>
    </source>
</evidence>
<evidence type="ECO:0000313" key="2">
    <source>
        <dbReference type="Proteomes" id="UP000424966"/>
    </source>
</evidence>
<dbReference type="RefSeq" id="WP_050311473.1">
    <property type="nucleotide sequence ID" value="NZ_CABHXU010000206.1"/>
</dbReference>
<evidence type="ECO:0008006" key="3">
    <source>
        <dbReference type="Google" id="ProtNLM"/>
    </source>
</evidence>
<dbReference type="GeneID" id="58046633"/>
<accession>A0ABX6F8C1</accession>
<proteinExistence type="predicted"/>
<dbReference type="InterPro" id="IPR054205">
    <property type="entry name" value="DUF6911"/>
</dbReference>
<sequence>MINFELGGYYFDYDRRVQLPLITQPSIVQIMNYLNILKTHNGILVLDNDQEDNQIPYKLTLYSDSGFYMVLLETMMDDGDLDIRTFYNKSESKKFISILGEPYSEASIVKEFDLVIEVVKEFYETGNVSTDLLN</sequence>
<name>A0ABX6F8C1_YERIN</name>
<keyword evidence="2" id="KW-1185">Reference proteome</keyword>
<dbReference type="Pfam" id="PF21852">
    <property type="entry name" value="DUF6911"/>
    <property type="match status" value="1"/>
</dbReference>
<protein>
    <recommendedName>
        <fullName evidence="3">CdiI immunity protein domain-containing protein</fullName>
    </recommendedName>
</protein>
<gene>
    <name evidence="1" type="ORF">FOC37_10180</name>
</gene>
<organism evidence="1 2">
    <name type="scientific">Yersinia intermedia</name>
    <dbReference type="NCBI Taxonomy" id="631"/>
    <lineage>
        <taxon>Bacteria</taxon>
        <taxon>Pseudomonadati</taxon>
        <taxon>Pseudomonadota</taxon>
        <taxon>Gammaproteobacteria</taxon>
        <taxon>Enterobacterales</taxon>
        <taxon>Yersiniaceae</taxon>
        <taxon>Yersinia</taxon>
    </lineage>
</organism>
<reference evidence="1 2" key="1">
    <citation type="submission" date="2019-11" db="EMBL/GenBank/DDBJ databases">
        <title>FDA dAtabase for Regulatory Grade micrObial Sequences (FDA-ARGOS): Supporting development and validation of Infectious Disease Dx tests.</title>
        <authorList>
            <person name="Patel R."/>
            <person name="Rucinski S."/>
            <person name="Tallon L."/>
            <person name="Sadzewicz L."/>
            <person name="Vavikolanu K."/>
            <person name="Mehta A."/>
            <person name="Aluvathingal J."/>
            <person name="Nadendla S."/>
            <person name="Nandy P."/>
            <person name="Geyer C."/>
            <person name="Yan Y."/>
            <person name="Sichtig H."/>
        </authorList>
    </citation>
    <scope>NUCLEOTIDE SEQUENCE [LARGE SCALE GENOMIC DNA]</scope>
    <source>
        <strain evidence="1 2">FDAARGOS_729</strain>
    </source>
</reference>